<dbReference type="OrthoDB" id="9763616at2"/>
<evidence type="ECO:0000313" key="2">
    <source>
        <dbReference type="Proteomes" id="UP000245533"/>
    </source>
</evidence>
<dbReference type="InterPro" id="IPR010865">
    <property type="entry name" value="DUF1499"/>
</dbReference>
<organism evidence="1 2">
    <name type="scientific">Rhodohalobacter mucosus</name>
    <dbReference type="NCBI Taxonomy" id="2079485"/>
    <lineage>
        <taxon>Bacteria</taxon>
        <taxon>Pseudomonadati</taxon>
        <taxon>Balneolota</taxon>
        <taxon>Balneolia</taxon>
        <taxon>Balneolales</taxon>
        <taxon>Balneolaceae</taxon>
        <taxon>Rhodohalobacter</taxon>
    </lineage>
</organism>
<gene>
    <name evidence="1" type="ORF">DDZ15_14400</name>
</gene>
<comment type="caution">
    <text evidence="1">The sequence shown here is derived from an EMBL/GenBank/DDBJ whole genome shotgun (WGS) entry which is preliminary data.</text>
</comment>
<dbReference type="EMBL" id="QGGB01000010">
    <property type="protein sequence ID" value="PWN05265.1"/>
    <property type="molecule type" value="Genomic_DNA"/>
</dbReference>
<name>A0A316TQH8_9BACT</name>
<dbReference type="Proteomes" id="UP000245533">
    <property type="component" value="Unassembled WGS sequence"/>
</dbReference>
<proteinExistence type="predicted"/>
<evidence type="ECO:0000313" key="1">
    <source>
        <dbReference type="EMBL" id="PWN05265.1"/>
    </source>
</evidence>
<keyword evidence="2" id="KW-1185">Reference proteome</keyword>
<dbReference type="Pfam" id="PF07386">
    <property type="entry name" value="DUF1499"/>
    <property type="match status" value="1"/>
</dbReference>
<sequence>MSVYFFLQGSRPSDLKKGSEHKYSSPLKPCPDSPNCIHHAVEYRTTPEKLFKETLTALESMNPEDLEKDSQSFQINSVFRIRLFGFKDDLKAVISKKGDLSILFIRSSSREGYSDLGVNRRRVKKLIKRLSHLNSYSNKP</sequence>
<dbReference type="RefSeq" id="WP_109647822.1">
    <property type="nucleotide sequence ID" value="NZ_QGGB01000010.1"/>
</dbReference>
<protein>
    <submittedName>
        <fullName evidence="1">DUF1499 domain-containing protein</fullName>
    </submittedName>
</protein>
<dbReference type="AlphaFoldDB" id="A0A316TQH8"/>
<reference evidence="1 2" key="1">
    <citation type="submission" date="2018-05" db="EMBL/GenBank/DDBJ databases">
        <title>Rhodohalobacter halophilus gen. nov., sp. nov., a moderately halophilic member of the family Balneolaceae.</title>
        <authorList>
            <person name="Liu Z.-W."/>
        </authorList>
    </citation>
    <scope>NUCLEOTIDE SEQUENCE [LARGE SCALE GENOMIC DNA]</scope>
    <source>
        <strain evidence="1 2">8A47</strain>
    </source>
</reference>
<accession>A0A316TQH8</accession>